<comment type="caution">
    <text evidence="1">The sequence shown here is derived from an EMBL/GenBank/DDBJ whole genome shotgun (WGS) entry which is preliminary data.</text>
</comment>
<gene>
    <name evidence="1" type="ORF">AXG93_1467s1050</name>
</gene>
<reference evidence="1" key="1">
    <citation type="submission" date="2016-03" db="EMBL/GenBank/DDBJ databases">
        <title>Mechanisms controlling the formation of the plant cell surface in tip-growing cells are functionally conserved among land plants.</title>
        <authorList>
            <person name="Honkanen S."/>
            <person name="Jones V.A."/>
            <person name="Morieri G."/>
            <person name="Champion C."/>
            <person name="Hetherington A.J."/>
            <person name="Kelly S."/>
            <person name="Saint-Marcoux D."/>
            <person name="Proust H."/>
            <person name="Prescott H."/>
            <person name="Dolan L."/>
        </authorList>
    </citation>
    <scope>NUCLEOTIDE SEQUENCE [LARGE SCALE GENOMIC DNA]</scope>
    <source>
        <tissue evidence="1">Whole gametophyte</tissue>
    </source>
</reference>
<sequence length="375" mass="42847">MMDKNRNEENDLRSNPMLWTIDHWTKVLGPCAREDGDYMFEKESVKITRAEEFTFAPLFKNARSGTNGWKIADYKEEACDRVRNHAHAPTAAHELRLQGRACDRVRNHEHATTAAHDLRHRWQARSMGSEEVPQPKTSEELARDLILSEEILEQIKRAVAVKREWKSATAMAKEQVASLTAECATMRVTVQEREEHLRAKEMECEVLWLNLAKKTDLCASLEQECTSLRVNHENVKKLTVDLKERLEASKVAYIAEVQRVDELTAVLAKRDQLHATELAKEKELRAEEEQMAEDLPVQIAAMKTEQMELRGRIAERTDAHSKELQRADELTESLADVIWKHAVELADCAKKLANCKSAKSSEVEDLADSQSKIVK</sequence>
<proteinExistence type="predicted"/>
<organism evidence="1 2">
    <name type="scientific">Marchantia polymorpha subsp. ruderalis</name>
    <dbReference type="NCBI Taxonomy" id="1480154"/>
    <lineage>
        <taxon>Eukaryota</taxon>
        <taxon>Viridiplantae</taxon>
        <taxon>Streptophyta</taxon>
        <taxon>Embryophyta</taxon>
        <taxon>Marchantiophyta</taxon>
        <taxon>Marchantiopsida</taxon>
        <taxon>Marchantiidae</taxon>
        <taxon>Marchantiales</taxon>
        <taxon>Marchantiaceae</taxon>
        <taxon>Marchantia</taxon>
    </lineage>
</organism>
<keyword evidence="2" id="KW-1185">Reference proteome</keyword>
<dbReference type="EMBL" id="LVLJ01000640">
    <property type="protein sequence ID" value="OAE33503.1"/>
    <property type="molecule type" value="Genomic_DNA"/>
</dbReference>
<dbReference type="Proteomes" id="UP000077202">
    <property type="component" value="Unassembled WGS sequence"/>
</dbReference>
<accession>A0A176WLK4</accession>
<name>A0A176WLK4_MARPO</name>
<protein>
    <submittedName>
        <fullName evidence="1">Uncharacterized protein</fullName>
    </submittedName>
</protein>
<dbReference type="AlphaFoldDB" id="A0A176WLK4"/>
<evidence type="ECO:0000313" key="2">
    <source>
        <dbReference type="Proteomes" id="UP000077202"/>
    </source>
</evidence>
<evidence type="ECO:0000313" key="1">
    <source>
        <dbReference type="EMBL" id="OAE33503.1"/>
    </source>
</evidence>